<dbReference type="Proteomes" id="UP001055804">
    <property type="component" value="Unassembled WGS sequence"/>
</dbReference>
<protein>
    <recommendedName>
        <fullName evidence="3">methylated-DNA--[protein]-cysteine S-methyltransferase</fullName>
        <ecNumber evidence="3">2.1.1.63</ecNumber>
    </recommendedName>
</protein>
<gene>
    <name evidence="12" type="ORF">NJQ99_08205</name>
</gene>
<dbReference type="GO" id="GO:0032259">
    <property type="term" value="P:methylation"/>
    <property type="evidence" value="ECO:0007669"/>
    <property type="project" value="UniProtKB-KW"/>
</dbReference>
<organism evidence="12 13">
    <name type="scientific">Futiania mangrovi</name>
    <dbReference type="NCBI Taxonomy" id="2959716"/>
    <lineage>
        <taxon>Bacteria</taxon>
        <taxon>Pseudomonadati</taxon>
        <taxon>Pseudomonadota</taxon>
        <taxon>Alphaproteobacteria</taxon>
        <taxon>Futianiales</taxon>
        <taxon>Futianiaceae</taxon>
        <taxon>Futiania</taxon>
    </lineage>
</organism>
<keyword evidence="4 12" id="KW-0489">Methyltransferase</keyword>
<evidence type="ECO:0000256" key="3">
    <source>
        <dbReference type="ARBA" id="ARBA00011918"/>
    </source>
</evidence>
<dbReference type="GO" id="GO:0003700">
    <property type="term" value="F:DNA-binding transcription factor activity"/>
    <property type="evidence" value="ECO:0007669"/>
    <property type="project" value="InterPro"/>
</dbReference>
<dbReference type="PROSITE" id="PS00374">
    <property type="entry name" value="MGMT"/>
    <property type="match status" value="1"/>
</dbReference>
<dbReference type="EMBL" id="JAMZFT010000002">
    <property type="protein sequence ID" value="MCP1336384.1"/>
    <property type="molecule type" value="Genomic_DNA"/>
</dbReference>
<dbReference type="RefSeq" id="WP_269332345.1">
    <property type="nucleotide sequence ID" value="NZ_JAMZFT010000002.1"/>
</dbReference>
<dbReference type="Pfam" id="PF01035">
    <property type="entry name" value="DNA_binding_1"/>
    <property type="match status" value="1"/>
</dbReference>
<comment type="caution">
    <text evidence="12">The sequence shown here is derived from an EMBL/GenBank/DDBJ whole genome shotgun (WGS) entry which is preliminary data.</text>
</comment>
<dbReference type="Gene3D" id="1.10.10.60">
    <property type="entry name" value="Homeodomain-like"/>
    <property type="match status" value="1"/>
</dbReference>
<evidence type="ECO:0000256" key="2">
    <source>
        <dbReference type="ARBA" id="ARBA00008711"/>
    </source>
</evidence>
<dbReference type="FunFam" id="1.10.10.10:FF:000214">
    <property type="entry name" value="Methylated-DNA--protein-cysteine methyltransferase"/>
    <property type="match status" value="1"/>
</dbReference>
<dbReference type="AlphaFoldDB" id="A0A9J6PEY2"/>
<keyword evidence="9" id="KW-0234">DNA repair</keyword>
<dbReference type="InterPro" id="IPR018060">
    <property type="entry name" value="HTH_AraC"/>
</dbReference>
<evidence type="ECO:0000256" key="7">
    <source>
        <dbReference type="ARBA" id="ARBA00023015"/>
    </source>
</evidence>
<name>A0A9J6PEY2_9PROT</name>
<dbReference type="InterPro" id="IPR036388">
    <property type="entry name" value="WH-like_DNA-bd_sf"/>
</dbReference>
<dbReference type="InterPro" id="IPR036217">
    <property type="entry name" value="MethylDNA_cys_MeTrfase_DNAb"/>
</dbReference>
<evidence type="ECO:0000259" key="11">
    <source>
        <dbReference type="PROSITE" id="PS01124"/>
    </source>
</evidence>
<dbReference type="Pfam" id="PF12833">
    <property type="entry name" value="HTH_18"/>
    <property type="match status" value="1"/>
</dbReference>
<dbReference type="Gene3D" id="1.10.10.10">
    <property type="entry name" value="Winged helix-like DNA-binding domain superfamily/Winged helix DNA-binding domain"/>
    <property type="match status" value="1"/>
</dbReference>
<dbReference type="NCBIfam" id="TIGR00589">
    <property type="entry name" value="ogt"/>
    <property type="match status" value="1"/>
</dbReference>
<feature type="domain" description="HTH araC/xylS-type" evidence="11">
    <location>
        <begin position="30"/>
        <end position="127"/>
    </location>
</feature>
<evidence type="ECO:0000256" key="10">
    <source>
        <dbReference type="ARBA" id="ARBA00049348"/>
    </source>
</evidence>
<dbReference type="SUPFAM" id="SSF46689">
    <property type="entry name" value="Homeodomain-like"/>
    <property type="match status" value="1"/>
</dbReference>
<proteinExistence type="inferred from homology"/>
<dbReference type="InterPro" id="IPR001497">
    <property type="entry name" value="MethylDNA_cys_MeTrfase_AS"/>
</dbReference>
<dbReference type="SUPFAM" id="SSF46767">
    <property type="entry name" value="Methylated DNA-protein cysteine methyltransferase, C-terminal domain"/>
    <property type="match status" value="1"/>
</dbReference>
<dbReference type="EC" id="2.1.1.63" evidence="3"/>
<evidence type="ECO:0000256" key="4">
    <source>
        <dbReference type="ARBA" id="ARBA00022603"/>
    </source>
</evidence>
<dbReference type="CDD" id="cd06445">
    <property type="entry name" value="ATase"/>
    <property type="match status" value="1"/>
</dbReference>
<dbReference type="Gene3D" id="3.30.160.70">
    <property type="entry name" value="Methylated DNA-protein cysteine methyltransferase domain"/>
    <property type="match status" value="1"/>
</dbReference>
<dbReference type="InterPro" id="IPR014048">
    <property type="entry name" value="MethylDNA_cys_MeTrfase_DNA-bd"/>
</dbReference>
<dbReference type="InterPro" id="IPR009057">
    <property type="entry name" value="Homeodomain-like_sf"/>
</dbReference>
<comment type="catalytic activity">
    <reaction evidence="1">
        <text>a 4-O-methyl-thymidine in DNA + L-cysteinyl-[protein] = a thymidine in DNA + S-methyl-L-cysteinyl-[protein]</text>
        <dbReference type="Rhea" id="RHEA:53428"/>
        <dbReference type="Rhea" id="RHEA-COMP:10131"/>
        <dbReference type="Rhea" id="RHEA-COMP:10132"/>
        <dbReference type="Rhea" id="RHEA-COMP:13555"/>
        <dbReference type="Rhea" id="RHEA-COMP:13556"/>
        <dbReference type="ChEBI" id="CHEBI:29950"/>
        <dbReference type="ChEBI" id="CHEBI:82612"/>
        <dbReference type="ChEBI" id="CHEBI:137386"/>
        <dbReference type="ChEBI" id="CHEBI:137387"/>
        <dbReference type="EC" id="2.1.1.63"/>
    </reaction>
</comment>
<dbReference type="PANTHER" id="PTHR10815">
    <property type="entry name" value="METHYLATED-DNA--PROTEIN-CYSTEINE METHYLTRANSFERASE"/>
    <property type="match status" value="1"/>
</dbReference>
<keyword evidence="8" id="KW-0804">Transcription</keyword>
<dbReference type="PROSITE" id="PS01124">
    <property type="entry name" value="HTH_ARAC_FAMILY_2"/>
    <property type="match status" value="1"/>
</dbReference>
<keyword evidence="7" id="KW-0805">Transcription regulation</keyword>
<dbReference type="GO" id="GO:0003908">
    <property type="term" value="F:methylated-DNA-[protein]-cysteine S-methyltransferase activity"/>
    <property type="evidence" value="ECO:0007669"/>
    <property type="project" value="UniProtKB-EC"/>
</dbReference>
<evidence type="ECO:0000313" key="13">
    <source>
        <dbReference type="Proteomes" id="UP001055804"/>
    </source>
</evidence>
<evidence type="ECO:0000256" key="9">
    <source>
        <dbReference type="ARBA" id="ARBA00023204"/>
    </source>
</evidence>
<dbReference type="GO" id="GO:0043565">
    <property type="term" value="F:sequence-specific DNA binding"/>
    <property type="evidence" value="ECO:0007669"/>
    <property type="project" value="InterPro"/>
</dbReference>
<comment type="similarity">
    <text evidence="2">Belongs to the MGMT family.</text>
</comment>
<dbReference type="InterPro" id="IPR036631">
    <property type="entry name" value="MGMT_N_sf"/>
</dbReference>
<evidence type="ECO:0000313" key="12">
    <source>
        <dbReference type="EMBL" id="MCP1336384.1"/>
    </source>
</evidence>
<evidence type="ECO:0000256" key="5">
    <source>
        <dbReference type="ARBA" id="ARBA00022679"/>
    </source>
</evidence>
<keyword evidence="6" id="KW-0227">DNA damage</keyword>
<evidence type="ECO:0000256" key="1">
    <source>
        <dbReference type="ARBA" id="ARBA00001286"/>
    </source>
</evidence>
<keyword evidence="5 12" id="KW-0808">Transferase</keyword>
<dbReference type="GO" id="GO:0006281">
    <property type="term" value="P:DNA repair"/>
    <property type="evidence" value="ECO:0007669"/>
    <property type="project" value="UniProtKB-KW"/>
</dbReference>
<comment type="catalytic activity">
    <reaction evidence="10">
        <text>a 6-O-methyl-2'-deoxyguanosine in DNA + L-cysteinyl-[protein] = S-methyl-L-cysteinyl-[protein] + a 2'-deoxyguanosine in DNA</text>
        <dbReference type="Rhea" id="RHEA:24000"/>
        <dbReference type="Rhea" id="RHEA-COMP:10131"/>
        <dbReference type="Rhea" id="RHEA-COMP:10132"/>
        <dbReference type="Rhea" id="RHEA-COMP:11367"/>
        <dbReference type="Rhea" id="RHEA-COMP:11368"/>
        <dbReference type="ChEBI" id="CHEBI:29950"/>
        <dbReference type="ChEBI" id="CHEBI:82612"/>
        <dbReference type="ChEBI" id="CHEBI:85445"/>
        <dbReference type="ChEBI" id="CHEBI:85448"/>
        <dbReference type="EC" id="2.1.1.63"/>
    </reaction>
</comment>
<evidence type="ECO:0000256" key="8">
    <source>
        <dbReference type="ARBA" id="ARBA00023163"/>
    </source>
</evidence>
<dbReference type="SUPFAM" id="SSF53155">
    <property type="entry name" value="Methylated DNA-protein cysteine methyltransferase domain"/>
    <property type="match status" value="1"/>
</dbReference>
<keyword evidence="13" id="KW-1185">Reference proteome</keyword>
<dbReference type="SMART" id="SM00342">
    <property type="entry name" value="HTH_ARAC"/>
    <property type="match status" value="1"/>
</dbReference>
<evidence type="ECO:0000256" key="6">
    <source>
        <dbReference type="ARBA" id="ARBA00022763"/>
    </source>
</evidence>
<dbReference type="PANTHER" id="PTHR10815:SF13">
    <property type="entry name" value="METHYLATED-DNA--PROTEIN-CYSTEINE METHYLTRANSFERASE"/>
    <property type="match status" value="1"/>
</dbReference>
<reference evidence="12" key="1">
    <citation type="submission" date="2022-06" db="EMBL/GenBank/DDBJ databases">
        <title>Isolation and Genomics of Futiania mangrovii gen. nov., sp. nov., a Rare and Metabolically-versatile member in the Class Alphaproteobacteria.</title>
        <authorList>
            <person name="Liu L."/>
            <person name="Huang W.-C."/>
            <person name="Pan J."/>
            <person name="Li J."/>
            <person name="Huang Y."/>
            <person name="Du H."/>
            <person name="Liu Y."/>
            <person name="Li M."/>
        </authorList>
    </citation>
    <scope>NUCLEOTIDE SEQUENCE</scope>
    <source>
        <strain evidence="12">FT118</strain>
    </source>
</reference>
<sequence length="303" mass="33035">MTAPDTQPDRLSDNLADDLADSAEAFARIGRAIAWLEEHYTEQPMLDEAAEAAGLSPWHFQRLFTRWTGVSPRRFVAYLTLDHAKQRLDRSASVMDAAFDAGLSGPSRLHDLFVTLDAMTPGEFKRGGEGLVIRFGYASTPFGEAIVCWTERGICGMGFTLEMGREVALDDMGARWPHARMARDDEGAAARIAEIFSDTAGAPLRLHVMGTNFQVRVWEALLRIPPGAVTTYARIAQHLGDAKAVRAVGTAVGRNPVSYLIPCHRVLRGTGALAGYHWGLKTKRALLAMEAARADERTEAGAA</sequence>
<accession>A0A9J6PEY2</accession>